<dbReference type="InterPro" id="IPR058561">
    <property type="entry name" value="Exonuc_1_C"/>
</dbReference>
<keyword evidence="2" id="KW-0378">Hydrolase</keyword>
<evidence type="ECO:0000256" key="2">
    <source>
        <dbReference type="ARBA" id="ARBA00022801"/>
    </source>
</evidence>
<feature type="domain" description="ExoI SH3-like" evidence="4">
    <location>
        <begin position="202"/>
        <end position="343"/>
    </location>
</feature>
<keyword evidence="3" id="KW-0269">Exonuclease</keyword>
<protein>
    <submittedName>
        <fullName evidence="6">Exodeoxyribonuclease I</fullName>
    </submittedName>
</protein>
<dbReference type="AlphaFoldDB" id="A0A368DR93"/>
<dbReference type="GO" id="GO:0006281">
    <property type="term" value="P:DNA repair"/>
    <property type="evidence" value="ECO:0007669"/>
    <property type="project" value="UniProtKB-KW"/>
</dbReference>
<dbReference type="InterPro" id="IPR013520">
    <property type="entry name" value="Ribonucl_H"/>
</dbReference>
<reference evidence="6 7" key="1">
    <citation type="journal article" date="2018" name="Microbiome">
        <title>Fine metagenomic profile of the Mediterranean stratified and mixed water columns revealed by assembly and recruitment.</title>
        <authorList>
            <person name="Haro-Moreno J.M."/>
            <person name="Lopez-Perez M."/>
            <person name="De La Torre J.R."/>
            <person name="Picazo A."/>
            <person name="Camacho A."/>
            <person name="Rodriguez-Valera F."/>
        </authorList>
    </citation>
    <scope>NUCLEOTIDE SEQUENCE [LARGE SCALE GENOMIC DNA]</scope>
    <source>
        <strain evidence="6">MED-G57</strain>
    </source>
</reference>
<dbReference type="InterPro" id="IPR012337">
    <property type="entry name" value="RNaseH-like_sf"/>
</dbReference>
<dbReference type="PANTHER" id="PTHR30231">
    <property type="entry name" value="DNA POLYMERASE III SUBUNIT EPSILON"/>
    <property type="match status" value="1"/>
</dbReference>
<dbReference type="Pfam" id="PF00929">
    <property type="entry name" value="RNase_T"/>
    <property type="match status" value="1"/>
</dbReference>
<dbReference type="Proteomes" id="UP000253570">
    <property type="component" value="Unassembled WGS sequence"/>
</dbReference>
<evidence type="ECO:0000259" key="5">
    <source>
        <dbReference type="PROSITE" id="PS51785"/>
    </source>
</evidence>
<evidence type="ECO:0000259" key="4">
    <source>
        <dbReference type="PROSITE" id="PS51784"/>
    </source>
</evidence>
<dbReference type="GO" id="GO:0008310">
    <property type="term" value="F:single-stranded DNA 3'-5' DNA exonuclease activity"/>
    <property type="evidence" value="ECO:0007669"/>
    <property type="project" value="UniProtKB-EC"/>
</dbReference>
<evidence type="ECO:0000256" key="3">
    <source>
        <dbReference type="ARBA" id="ARBA00022839"/>
    </source>
</evidence>
<dbReference type="SUPFAM" id="SSF53098">
    <property type="entry name" value="Ribonuclease H-like"/>
    <property type="match status" value="1"/>
</dbReference>
<dbReference type="InterPro" id="IPR038649">
    <property type="entry name" value="EXOI_SH3_sf"/>
</dbReference>
<dbReference type="Gene3D" id="3.30.1520.20">
    <property type="entry name" value="Exonuclease ExoI, domain 2"/>
    <property type="match status" value="1"/>
</dbReference>
<name>A0A368DR93_9PROT</name>
<evidence type="ECO:0000256" key="1">
    <source>
        <dbReference type="ARBA" id="ARBA00022722"/>
    </source>
</evidence>
<dbReference type="Gene3D" id="3.30.420.10">
    <property type="entry name" value="Ribonuclease H-like superfamily/Ribonuclease H"/>
    <property type="match status" value="1"/>
</dbReference>
<proteinExistence type="predicted"/>
<organism evidence="6 7">
    <name type="scientific">PS1 clade bacterium</name>
    <dbReference type="NCBI Taxonomy" id="2175152"/>
    <lineage>
        <taxon>Bacteria</taxon>
        <taxon>Pseudomonadati</taxon>
        <taxon>Pseudomonadota</taxon>
        <taxon>Alphaproteobacteria</taxon>
        <taxon>PS1 clade</taxon>
    </lineage>
</organism>
<dbReference type="PANTHER" id="PTHR30231:SF4">
    <property type="entry name" value="PROTEIN NEN2"/>
    <property type="match status" value="1"/>
</dbReference>
<dbReference type="PROSITE" id="PS51784">
    <property type="entry name" value="EXOI_SH3"/>
    <property type="match status" value="1"/>
</dbReference>
<comment type="caution">
    <text evidence="6">The sequence shown here is derived from an EMBL/GenBank/DDBJ whole genome shotgun (WGS) entry which is preliminary data.</text>
</comment>
<dbReference type="InterPro" id="IPR034747">
    <property type="entry name" value="EXOI_SH3"/>
</dbReference>
<dbReference type="GO" id="GO:0003677">
    <property type="term" value="F:DNA binding"/>
    <property type="evidence" value="ECO:0007669"/>
    <property type="project" value="UniProtKB-KW"/>
</dbReference>
<gene>
    <name evidence="6" type="ORF">DBW71_01205</name>
</gene>
<evidence type="ECO:0000313" key="6">
    <source>
        <dbReference type="EMBL" id="RCL74372.1"/>
    </source>
</evidence>
<dbReference type="Pfam" id="PF26016">
    <property type="entry name" value="ExoI_C"/>
    <property type="match status" value="1"/>
</dbReference>
<evidence type="ECO:0000313" key="7">
    <source>
        <dbReference type="Proteomes" id="UP000253570"/>
    </source>
</evidence>
<sequence>MNIIFYDFETSGRGRFDKNNKTMNGQWDQILQVGAILCNENLDELDRFEMKCSLNKSLIPHPAALLVNGLSMSSIRSSNNISNYTLVYEMTEKLSQWGPAIFVGYNSISFDEEFLRNALFQNLHENPYLTQINGNKRADVLNIARAASLYIPTCLKIPDGDGKFKLENLAPANNISSQDAHDAMADVIMTIEISKIIKNQFPEFWENSLLTSSKIGVIELLEKSNILCHHESYYGKINPFVVKCIGKMVIKNRTDQFILFDLKHDPDDYLSSSYSELENLVFKDKLCRKIKANTQPILMGPENAMNFPSYEKIGIDEIERRANVLKENQEFCDKIIQIQIEKETNKDYSQEDIFEEESLFSGGFPSYGDKLIMKKFHSLDWDKKKLILDDFEDKRYSYLGKKIIYDYDPKLLNKDDREFIAKIISSRHTSTNTEKWLTIPEAFAAIDDLREKHIENERNLEILDDYNSHLEKMLTGYQSATLTYDD</sequence>
<dbReference type="GO" id="GO:0046872">
    <property type="term" value="F:metal ion binding"/>
    <property type="evidence" value="ECO:0007669"/>
    <property type="project" value="UniProtKB-KW"/>
</dbReference>
<dbReference type="EMBL" id="QOQD01000002">
    <property type="protein sequence ID" value="RCL74372.1"/>
    <property type="molecule type" value="Genomic_DNA"/>
</dbReference>
<accession>A0A368DR93</accession>
<dbReference type="PROSITE" id="PS51785">
    <property type="entry name" value="EXOI_C"/>
    <property type="match status" value="1"/>
</dbReference>
<dbReference type="InterPro" id="IPR036397">
    <property type="entry name" value="RNaseH_sf"/>
</dbReference>
<feature type="domain" description="ExoI C-terminal" evidence="5">
    <location>
        <begin position="349"/>
        <end position="474"/>
    </location>
</feature>
<keyword evidence="1" id="KW-0540">Nuclease</keyword>